<evidence type="ECO:0000256" key="1">
    <source>
        <dbReference type="ARBA" id="ARBA00004173"/>
    </source>
</evidence>
<comment type="similarity">
    <text evidence="2 9">Belongs to the universal ribosomal protein uS9 family.</text>
</comment>
<dbReference type="GO" id="GO:0006412">
    <property type="term" value="P:translation"/>
    <property type="evidence" value="ECO:0007669"/>
    <property type="project" value="InterPro"/>
</dbReference>
<dbReference type="Proteomes" id="UP000694680">
    <property type="component" value="Chromosome 2"/>
</dbReference>
<dbReference type="AlphaFoldDB" id="A0A8C5DJ45"/>
<gene>
    <name evidence="11" type="primary">mrps9</name>
</gene>
<feature type="region of interest" description="Disordered" evidence="10">
    <location>
        <begin position="317"/>
        <end position="347"/>
    </location>
</feature>
<dbReference type="GO" id="GO:0003735">
    <property type="term" value="F:structural constituent of ribosome"/>
    <property type="evidence" value="ECO:0007669"/>
    <property type="project" value="InterPro"/>
</dbReference>
<dbReference type="PANTHER" id="PTHR21569">
    <property type="entry name" value="RIBOSOMAL PROTEIN S9"/>
    <property type="match status" value="1"/>
</dbReference>
<dbReference type="SUPFAM" id="SSF54211">
    <property type="entry name" value="Ribosomal protein S5 domain 2-like"/>
    <property type="match status" value="1"/>
</dbReference>
<accession>A0A8C5DJ45</accession>
<evidence type="ECO:0000313" key="12">
    <source>
        <dbReference type="Proteomes" id="UP000694680"/>
    </source>
</evidence>
<organism evidence="11 12">
    <name type="scientific">Gouania willdenowi</name>
    <name type="common">Blunt-snouted clingfish</name>
    <name type="synonym">Lepadogaster willdenowi</name>
    <dbReference type="NCBI Taxonomy" id="441366"/>
    <lineage>
        <taxon>Eukaryota</taxon>
        <taxon>Metazoa</taxon>
        <taxon>Chordata</taxon>
        <taxon>Craniata</taxon>
        <taxon>Vertebrata</taxon>
        <taxon>Euteleostomi</taxon>
        <taxon>Actinopterygii</taxon>
        <taxon>Neopterygii</taxon>
        <taxon>Teleostei</taxon>
        <taxon>Neoteleostei</taxon>
        <taxon>Acanthomorphata</taxon>
        <taxon>Ovalentaria</taxon>
        <taxon>Blenniimorphae</taxon>
        <taxon>Blenniiformes</taxon>
        <taxon>Gobiesocoidei</taxon>
        <taxon>Gobiesocidae</taxon>
        <taxon>Gobiesocinae</taxon>
        <taxon>Gouania</taxon>
    </lineage>
</organism>
<dbReference type="PANTHER" id="PTHR21569:SF1">
    <property type="entry name" value="SMALL RIBOSOMAL SUBUNIT PROTEIN US9M"/>
    <property type="match status" value="1"/>
</dbReference>
<keyword evidence="6 9" id="KW-0687">Ribonucleoprotein</keyword>
<dbReference type="InterPro" id="IPR020574">
    <property type="entry name" value="Ribosomal_uS9_CS"/>
</dbReference>
<dbReference type="InterPro" id="IPR020568">
    <property type="entry name" value="Ribosomal_Su5_D2-typ_SF"/>
</dbReference>
<dbReference type="Pfam" id="PF00380">
    <property type="entry name" value="Ribosomal_S9"/>
    <property type="match status" value="1"/>
</dbReference>
<keyword evidence="5" id="KW-0496">Mitochondrion</keyword>
<keyword evidence="3" id="KW-0809">Transit peptide</keyword>
<comment type="subcellular location">
    <subcellularLocation>
        <location evidence="1">Mitochondrion</location>
    </subcellularLocation>
</comment>
<evidence type="ECO:0000256" key="7">
    <source>
        <dbReference type="ARBA" id="ARBA00039318"/>
    </source>
</evidence>
<evidence type="ECO:0000256" key="5">
    <source>
        <dbReference type="ARBA" id="ARBA00023128"/>
    </source>
</evidence>
<evidence type="ECO:0000256" key="3">
    <source>
        <dbReference type="ARBA" id="ARBA00022946"/>
    </source>
</evidence>
<evidence type="ECO:0000313" key="11">
    <source>
        <dbReference type="Ensembl" id="ENSGWIP00000007635.1"/>
    </source>
</evidence>
<protein>
    <recommendedName>
        <fullName evidence="7">Small ribosomal subunit protein uS9m</fullName>
    </recommendedName>
    <alternativeName>
        <fullName evidence="8">28S ribosomal protein S9, mitochondrial</fullName>
    </alternativeName>
</protein>
<dbReference type="InterPro" id="IPR000754">
    <property type="entry name" value="Ribosomal_uS9"/>
</dbReference>
<dbReference type="GO" id="GO:0005743">
    <property type="term" value="C:mitochondrial inner membrane"/>
    <property type="evidence" value="ECO:0007669"/>
    <property type="project" value="UniProtKB-ARBA"/>
</dbReference>
<dbReference type="PROSITE" id="PS00360">
    <property type="entry name" value="RIBOSOMAL_S9"/>
    <property type="match status" value="1"/>
</dbReference>
<evidence type="ECO:0000256" key="10">
    <source>
        <dbReference type="SAM" id="MobiDB-lite"/>
    </source>
</evidence>
<dbReference type="Ensembl" id="ENSGWIT00000008463.1">
    <property type="protein sequence ID" value="ENSGWIP00000007635.1"/>
    <property type="gene ID" value="ENSGWIG00000004464.1"/>
</dbReference>
<evidence type="ECO:0000256" key="8">
    <source>
        <dbReference type="ARBA" id="ARBA00076042"/>
    </source>
</evidence>
<evidence type="ECO:0000256" key="6">
    <source>
        <dbReference type="ARBA" id="ARBA00023274"/>
    </source>
</evidence>
<reference evidence="11" key="2">
    <citation type="submission" date="2025-08" db="UniProtKB">
        <authorList>
            <consortium name="Ensembl"/>
        </authorList>
    </citation>
    <scope>IDENTIFICATION</scope>
</reference>
<dbReference type="GO" id="GO:0005763">
    <property type="term" value="C:mitochondrial small ribosomal subunit"/>
    <property type="evidence" value="ECO:0007669"/>
    <property type="project" value="TreeGrafter"/>
</dbReference>
<reference evidence="11" key="3">
    <citation type="submission" date="2025-09" db="UniProtKB">
        <authorList>
            <consortium name="Ensembl"/>
        </authorList>
    </citation>
    <scope>IDENTIFICATION</scope>
</reference>
<proteinExistence type="inferred from homology"/>
<dbReference type="Gene3D" id="3.30.230.10">
    <property type="match status" value="1"/>
</dbReference>
<evidence type="ECO:0000256" key="4">
    <source>
        <dbReference type="ARBA" id="ARBA00022980"/>
    </source>
</evidence>
<evidence type="ECO:0000256" key="9">
    <source>
        <dbReference type="RuleBase" id="RU003815"/>
    </source>
</evidence>
<sequence length="347" mass="39696">MSIYQVHIPAQVTLRSSPSAPGPEKITDEFIRKQKEEFEAGRRQLANMMGEDPESFSQQDVDRSVSYLFPSGLFEKKARPIMKPPEEIFPKQRTVQWDADGRPFHFLFYTGKQSYYSLMHVGSVYIFETNLSPYMLTVLVFFSSFGSSRWLTKDELQLRLVENVADQEYERFLRLMERLVVMPHSAALQDMVMQYRHQLETQSTKQTPPQLLMDERGVAYSTAEGHRKTSEATVIVRDAGGGRISINGEDQLTYFTVLQDRVQLMFPLQFIDALGRFDVECTVSGGGRSSQAGALRLAISRALLGFVSESQGEAMRRAGLLTPDPRVRERKKPGQEGARRKYTWKKR</sequence>
<evidence type="ECO:0000256" key="2">
    <source>
        <dbReference type="ARBA" id="ARBA00005251"/>
    </source>
</evidence>
<reference evidence="11" key="1">
    <citation type="submission" date="2020-06" db="EMBL/GenBank/DDBJ databases">
        <authorList>
            <consortium name="Wellcome Sanger Institute Data Sharing"/>
        </authorList>
    </citation>
    <scope>NUCLEOTIDE SEQUENCE [LARGE SCALE GENOMIC DNA]</scope>
</reference>
<keyword evidence="12" id="KW-1185">Reference proteome</keyword>
<name>A0A8C5DJ45_GOUWI</name>
<dbReference type="InterPro" id="IPR014721">
    <property type="entry name" value="Ribsml_uS5_D2-typ_fold_subgr"/>
</dbReference>
<dbReference type="FunFam" id="3.30.230.10:FF:000035">
    <property type="entry name" value="28S ribosomal protein S9, mitochondrial"/>
    <property type="match status" value="1"/>
</dbReference>
<keyword evidence="4 9" id="KW-0689">Ribosomal protein</keyword>
<dbReference type="GO" id="GO:0003723">
    <property type="term" value="F:RNA binding"/>
    <property type="evidence" value="ECO:0007669"/>
    <property type="project" value="TreeGrafter"/>
</dbReference>